<evidence type="ECO:0008006" key="3">
    <source>
        <dbReference type="Google" id="ProtNLM"/>
    </source>
</evidence>
<proteinExistence type="predicted"/>
<accession>A0AA38VMM1</accession>
<reference evidence="1" key="1">
    <citation type="submission" date="2022-07" db="EMBL/GenBank/DDBJ databases">
        <title>Fungi with potential for degradation of polypropylene.</title>
        <authorList>
            <person name="Gostincar C."/>
        </authorList>
    </citation>
    <scope>NUCLEOTIDE SEQUENCE</scope>
    <source>
        <strain evidence="1">EXF-13287</strain>
    </source>
</reference>
<keyword evidence="2" id="KW-1185">Reference proteome</keyword>
<dbReference type="AlphaFoldDB" id="A0AA38VMM1"/>
<dbReference type="EMBL" id="JANBVN010000060">
    <property type="protein sequence ID" value="KAJ9151679.1"/>
    <property type="molecule type" value="Genomic_DNA"/>
</dbReference>
<sequence>MISRSHHRFSDSKTNNRYSVAIKTVTPPTKSFKDKKPLTKALRVLDVYNPHIVVLLAEIFQSRVHRLVFPWPQGTLRDLWAMRGDKIAKDFKLERGSLELKRWFFEQCLGLAKALLQMHKLSYAHGRIRPENIFWYYEKYLLAPRLLGSLKIFDDVVDAIPANKEALENDVWALGCVFLEFIAWYIRGPGAVDTPEPNQVVPQDPAPDKMFMQLSTLRSGWFAGPKELLVIDLLKEKYDEVISYGRSEQDLRMFLEFILDSMVTPPGSKPAECDAIVRALAQLTSDI</sequence>
<dbReference type="Gene3D" id="1.10.510.10">
    <property type="entry name" value="Transferase(Phosphotransferase) domain 1"/>
    <property type="match status" value="1"/>
</dbReference>
<organism evidence="1 2">
    <name type="scientific">Coniochaeta hoffmannii</name>
    <dbReference type="NCBI Taxonomy" id="91930"/>
    <lineage>
        <taxon>Eukaryota</taxon>
        <taxon>Fungi</taxon>
        <taxon>Dikarya</taxon>
        <taxon>Ascomycota</taxon>
        <taxon>Pezizomycotina</taxon>
        <taxon>Sordariomycetes</taxon>
        <taxon>Sordariomycetidae</taxon>
        <taxon>Coniochaetales</taxon>
        <taxon>Coniochaetaceae</taxon>
        <taxon>Coniochaeta</taxon>
    </lineage>
</organism>
<evidence type="ECO:0000313" key="1">
    <source>
        <dbReference type="EMBL" id="KAJ9151679.1"/>
    </source>
</evidence>
<dbReference type="SUPFAM" id="SSF56112">
    <property type="entry name" value="Protein kinase-like (PK-like)"/>
    <property type="match status" value="1"/>
</dbReference>
<comment type="caution">
    <text evidence="1">The sequence shown here is derived from an EMBL/GenBank/DDBJ whole genome shotgun (WGS) entry which is preliminary data.</text>
</comment>
<dbReference type="Proteomes" id="UP001174691">
    <property type="component" value="Unassembled WGS sequence"/>
</dbReference>
<gene>
    <name evidence="1" type="ORF">NKR19_g4700</name>
</gene>
<dbReference type="Gene3D" id="3.30.200.20">
    <property type="entry name" value="Phosphorylase Kinase, domain 1"/>
    <property type="match status" value="1"/>
</dbReference>
<dbReference type="InterPro" id="IPR011009">
    <property type="entry name" value="Kinase-like_dom_sf"/>
</dbReference>
<evidence type="ECO:0000313" key="2">
    <source>
        <dbReference type="Proteomes" id="UP001174691"/>
    </source>
</evidence>
<name>A0AA38VMM1_9PEZI</name>
<protein>
    <recommendedName>
        <fullName evidence="3">Protein kinase domain-containing protein</fullName>
    </recommendedName>
</protein>